<sequence>MVPHSSGNCQLLCPAYLSTALLDDLCHECFFSGCSLVMASVISCSQVKFIASVFLESGSWSDRLEEIMQRRFTVGQHGAGKVVCLSFLCAFELARLEELVVS</sequence>
<proteinExistence type="predicted"/>
<dbReference type="GeneID" id="63857105"/>
<name>A0A8G1VYC2_9EURO</name>
<protein>
    <submittedName>
        <fullName evidence="1">Uncharacterized protein</fullName>
    </submittedName>
</protein>
<organism evidence="1 2">
    <name type="scientific">Aspergillus fijiensis CBS 313.89</name>
    <dbReference type="NCBI Taxonomy" id="1448319"/>
    <lineage>
        <taxon>Eukaryota</taxon>
        <taxon>Fungi</taxon>
        <taxon>Dikarya</taxon>
        <taxon>Ascomycota</taxon>
        <taxon>Pezizomycotina</taxon>
        <taxon>Eurotiomycetes</taxon>
        <taxon>Eurotiomycetidae</taxon>
        <taxon>Eurotiales</taxon>
        <taxon>Aspergillaceae</taxon>
        <taxon>Aspergillus</taxon>
    </lineage>
</organism>
<reference evidence="1 2" key="1">
    <citation type="submission" date="2018-02" db="EMBL/GenBank/DDBJ databases">
        <title>The genomes of Aspergillus section Nigri reveals drivers in fungal speciation.</title>
        <authorList>
            <consortium name="DOE Joint Genome Institute"/>
            <person name="Vesth T.C."/>
            <person name="Nybo J."/>
            <person name="Theobald S."/>
            <person name="Brandl J."/>
            <person name="Frisvad J.C."/>
            <person name="Nielsen K.F."/>
            <person name="Lyhne E.K."/>
            <person name="Kogle M.E."/>
            <person name="Kuo A."/>
            <person name="Riley R."/>
            <person name="Clum A."/>
            <person name="Nolan M."/>
            <person name="Lipzen A."/>
            <person name="Salamov A."/>
            <person name="Henrissat B."/>
            <person name="Wiebenga A."/>
            <person name="De vries R.P."/>
            <person name="Grigoriev I.V."/>
            <person name="Mortensen U.H."/>
            <person name="Andersen M.R."/>
            <person name="Baker S.E."/>
        </authorList>
    </citation>
    <scope>NUCLEOTIDE SEQUENCE [LARGE SCALE GENOMIC DNA]</scope>
    <source>
        <strain evidence="1 2">CBS 313.89</strain>
    </source>
</reference>
<gene>
    <name evidence="1" type="ORF">BO72DRAFT_221245</name>
</gene>
<evidence type="ECO:0000313" key="2">
    <source>
        <dbReference type="Proteomes" id="UP000249789"/>
    </source>
</evidence>
<dbReference type="VEuPathDB" id="FungiDB:BO72DRAFT_221245"/>
<dbReference type="Proteomes" id="UP000249789">
    <property type="component" value="Unassembled WGS sequence"/>
</dbReference>
<evidence type="ECO:0000313" key="1">
    <source>
        <dbReference type="EMBL" id="RAK73879.1"/>
    </source>
</evidence>
<keyword evidence="2" id="KW-1185">Reference proteome</keyword>
<dbReference type="EMBL" id="KZ824674">
    <property type="protein sequence ID" value="RAK73879.1"/>
    <property type="molecule type" value="Genomic_DNA"/>
</dbReference>
<dbReference type="AlphaFoldDB" id="A0A8G1VYC2"/>
<accession>A0A8G1VYC2</accession>
<dbReference type="RefSeq" id="XP_040797889.1">
    <property type="nucleotide sequence ID" value="XM_040939772.1"/>
</dbReference>